<evidence type="ECO:0000256" key="3">
    <source>
        <dbReference type="ARBA" id="ARBA00022692"/>
    </source>
</evidence>
<organism evidence="8 9">
    <name type="scientific">Geomicrobium sediminis</name>
    <dbReference type="NCBI Taxonomy" id="1347788"/>
    <lineage>
        <taxon>Bacteria</taxon>
        <taxon>Bacillati</taxon>
        <taxon>Bacillota</taxon>
        <taxon>Bacilli</taxon>
        <taxon>Bacillales</taxon>
        <taxon>Geomicrobium</taxon>
    </lineage>
</organism>
<comment type="subcellular location">
    <subcellularLocation>
        <location evidence="1">Membrane</location>
        <topology evidence="1">Multi-pass membrane protein</topology>
    </subcellularLocation>
</comment>
<dbReference type="InterPro" id="IPR051790">
    <property type="entry name" value="Cytochrome_c-biogenesis_DsbD"/>
</dbReference>
<dbReference type="Pfam" id="PF02683">
    <property type="entry name" value="DsbD_TM"/>
    <property type="match status" value="1"/>
</dbReference>
<feature type="transmembrane region" description="Helical" evidence="6">
    <location>
        <begin position="167"/>
        <end position="186"/>
    </location>
</feature>
<keyword evidence="5 6" id="KW-0472">Membrane</keyword>
<protein>
    <submittedName>
        <fullName evidence="8">Cytochrome c-type biogenesis protein</fullName>
    </submittedName>
</protein>
<accession>A0ABS2PFS6</accession>
<dbReference type="EMBL" id="JAFBEC010000010">
    <property type="protein sequence ID" value="MBM7634282.1"/>
    <property type="molecule type" value="Genomic_DNA"/>
</dbReference>
<dbReference type="Proteomes" id="UP000741863">
    <property type="component" value="Unassembled WGS sequence"/>
</dbReference>
<reference evidence="8 9" key="1">
    <citation type="submission" date="2021-01" db="EMBL/GenBank/DDBJ databases">
        <title>Genomic Encyclopedia of Type Strains, Phase IV (KMG-IV): sequencing the most valuable type-strain genomes for metagenomic binning, comparative biology and taxonomic classification.</title>
        <authorList>
            <person name="Goeker M."/>
        </authorList>
    </citation>
    <scope>NUCLEOTIDE SEQUENCE [LARGE SCALE GENOMIC DNA]</scope>
    <source>
        <strain evidence="8 9">DSM 25540</strain>
    </source>
</reference>
<evidence type="ECO:0000256" key="6">
    <source>
        <dbReference type="SAM" id="Phobius"/>
    </source>
</evidence>
<name>A0ABS2PFS6_9BACL</name>
<dbReference type="InterPro" id="IPR003834">
    <property type="entry name" value="Cyt_c_assmbl_TM_dom"/>
</dbReference>
<feature type="transmembrane region" description="Helical" evidence="6">
    <location>
        <begin position="130"/>
        <end position="155"/>
    </location>
</feature>
<keyword evidence="9" id="KW-1185">Reference proteome</keyword>
<keyword evidence="3 6" id="KW-0812">Transmembrane</keyword>
<comment type="caution">
    <text evidence="8">The sequence shown here is derived from an EMBL/GenBank/DDBJ whole genome shotgun (WGS) entry which is preliminary data.</text>
</comment>
<evidence type="ECO:0000313" key="9">
    <source>
        <dbReference type="Proteomes" id="UP000741863"/>
    </source>
</evidence>
<comment type="similarity">
    <text evidence="2">Belongs to the DsbD family.</text>
</comment>
<keyword evidence="4 6" id="KW-1133">Transmembrane helix</keyword>
<gene>
    <name evidence="8" type="ORF">JOD17_003384</name>
</gene>
<feature type="transmembrane region" description="Helical" evidence="6">
    <location>
        <begin position="91"/>
        <end position="110"/>
    </location>
</feature>
<sequence length="238" mass="25829">MDEVSLGIAFIAGLVSFFSPCIFPLVPAYVAQLTGSNGGAGMNVDRKLIFTRSVGFILGFTIVFILLGISSTFIGSWFAQYGTAFEQIGGIIIIIFGLQMAGILSIRALLTEKKITKQPKKATSFTGSIFFGLFFASGWTPCIGIALGSILALAGDSGTMMMGTSMLFLYSMGLGLPFMGVSLLYAKSFQKLSSFQRYLPLIQKASGYMMILLGILLFSGLFRELSMYLSRFIPTWMM</sequence>
<evidence type="ECO:0000256" key="4">
    <source>
        <dbReference type="ARBA" id="ARBA00022989"/>
    </source>
</evidence>
<evidence type="ECO:0000313" key="8">
    <source>
        <dbReference type="EMBL" id="MBM7634282.1"/>
    </source>
</evidence>
<evidence type="ECO:0000256" key="1">
    <source>
        <dbReference type="ARBA" id="ARBA00004141"/>
    </source>
</evidence>
<dbReference type="PANTHER" id="PTHR31272:SF4">
    <property type="entry name" value="CYTOCHROME C-TYPE BIOGENESIS PROTEIN HI_1454-RELATED"/>
    <property type="match status" value="1"/>
</dbReference>
<feature type="transmembrane region" description="Helical" evidence="6">
    <location>
        <begin position="6"/>
        <end position="33"/>
    </location>
</feature>
<proteinExistence type="inferred from homology"/>
<feature type="domain" description="Cytochrome C biogenesis protein transmembrane" evidence="7">
    <location>
        <begin position="6"/>
        <end position="219"/>
    </location>
</feature>
<feature type="transmembrane region" description="Helical" evidence="6">
    <location>
        <begin position="54"/>
        <end position="79"/>
    </location>
</feature>
<evidence type="ECO:0000256" key="2">
    <source>
        <dbReference type="ARBA" id="ARBA00006143"/>
    </source>
</evidence>
<dbReference type="PANTHER" id="PTHR31272">
    <property type="entry name" value="CYTOCHROME C-TYPE BIOGENESIS PROTEIN HI_1454-RELATED"/>
    <property type="match status" value="1"/>
</dbReference>
<dbReference type="RefSeq" id="WP_169967332.1">
    <property type="nucleotide sequence ID" value="NZ_JAFBEC010000010.1"/>
</dbReference>
<feature type="transmembrane region" description="Helical" evidence="6">
    <location>
        <begin position="207"/>
        <end position="229"/>
    </location>
</feature>
<evidence type="ECO:0000259" key="7">
    <source>
        <dbReference type="Pfam" id="PF02683"/>
    </source>
</evidence>
<evidence type="ECO:0000256" key="5">
    <source>
        <dbReference type="ARBA" id="ARBA00023136"/>
    </source>
</evidence>